<feature type="domain" description="Protein kinase" evidence="6">
    <location>
        <begin position="10"/>
        <end position="286"/>
    </location>
</feature>
<evidence type="ECO:0000256" key="4">
    <source>
        <dbReference type="ARBA" id="ARBA00022777"/>
    </source>
</evidence>
<dbReference type="GO" id="GO:0004674">
    <property type="term" value="F:protein serine/threonine kinase activity"/>
    <property type="evidence" value="ECO:0007669"/>
    <property type="project" value="UniProtKB-KW"/>
</dbReference>
<dbReference type="InterPro" id="IPR041664">
    <property type="entry name" value="AAA_16"/>
</dbReference>
<name>A0A433VVP2_9CYAN</name>
<dbReference type="PANTHER" id="PTHR43642:SF1">
    <property type="entry name" value="HYBRID SIGNAL TRANSDUCTION HISTIDINE KINASE G"/>
    <property type="match status" value="1"/>
</dbReference>
<dbReference type="Pfam" id="PF13191">
    <property type="entry name" value="AAA_16"/>
    <property type="match status" value="1"/>
</dbReference>
<dbReference type="PROSITE" id="PS00108">
    <property type="entry name" value="PROTEIN_KINASE_ST"/>
    <property type="match status" value="1"/>
</dbReference>
<dbReference type="Gene3D" id="3.30.200.20">
    <property type="entry name" value="Phosphorylase Kinase, domain 1"/>
    <property type="match status" value="1"/>
</dbReference>
<dbReference type="OrthoDB" id="573511at2"/>
<keyword evidence="4 8" id="KW-0418">Kinase</keyword>
<evidence type="ECO:0000256" key="2">
    <source>
        <dbReference type="ARBA" id="ARBA00012438"/>
    </source>
</evidence>
<keyword evidence="3" id="KW-0597">Phosphoprotein</keyword>
<dbReference type="InterPro" id="IPR029016">
    <property type="entry name" value="GAF-like_dom_sf"/>
</dbReference>
<evidence type="ECO:0000313" key="8">
    <source>
        <dbReference type="EMBL" id="RUT10162.1"/>
    </source>
</evidence>
<evidence type="ECO:0000256" key="3">
    <source>
        <dbReference type="ARBA" id="ARBA00022553"/>
    </source>
</evidence>
<comment type="caution">
    <text evidence="8">The sequence shown here is derived from an EMBL/GenBank/DDBJ whole genome shotgun (WGS) entry which is preliminary data.</text>
</comment>
<dbReference type="RefSeq" id="WP_127078779.1">
    <property type="nucleotide sequence ID" value="NZ_RSCL01000001.1"/>
</dbReference>
<dbReference type="Gene3D" id="3.30.565.10">
    <property type="entry name" value="Histidine kinase-like ATPase, C-terminal domain"/>
    <property type="match status" value="1"/>
</dbReference>
<evidence type="ECO:0000259" key="6">
    <source>
        <dbReference type="PROSITE" id="PS50011"/>
    </source>
</evidence>
<dbReference type="Gene3D" id="3.30.450.40">
    <property type="match status" value="1"/>
</dbReference>
<dbReference type="InterPro" id="IPR003661">
    <property type="entry name" value="HisK_dim/P_dom"/>
</dbReference>
<dbReference type="SUPFAM" id="SSF56112">
    <property type="entry name" value="Protein kinase-like (PK-like)"/>
    <property type="match status" value="1"/>
</dbReference>
<protein>
    <recommendedName>
        <fullName evidence="2">histidine kinase</fullName>
        <ecNumber evidence="2">2.7.13.3</ecNumber>
    </recommendedName>
</protein>
<dbReference type="Proteomes" id="UP000271624">
    <property type="component" value="Unassembled WGS sequence"/>
</dbReference>
<dbReference type="InterPro" id="IPR053159">
    <property type="entry name" value="Hybrid_Histidine_Kinase"/>
</dbReference>
<dbReference type="GO" id="GO:0000155">
    <property type="term" value="F:phosphorelay sensor kinase activity"/>
    <property type="evidence" value="ECO:0007669"/>
    <property type="project" value="InterPro"/>
</dbReference>
<evidence type="ECO:0000256" key="5">
    <source>
        <dbReference type="ARBA" id="ARBA00023012"/>
    </source>
</evidence>
<dbReference type="GO" id="GO:0005524">
    <property type="term" value="F:ATP binding"/>
    <property type="evidence" value="ECO:0007669"/>
    <property type="project" value="InterPro"/>
</dbReference>
<dbReference type="InterPro" id="IPR036890">
    <property type="entry name" value="HATPase_C_sf"/>
</dbReference>
<dbReference type="InterPro" id="IPR005467">
    <property type="entry name" value="His_kinase_dom"/>
</dbReference>
<reference evidence="8" key="2">
    <citation type="journal article" date="2019" name="Genome Biol. Evol.">
        <title>Day and night: Metabolic profiles and evolutionary relationships of six axenic non-marine cyanobacteria.</title>
        <authorList>
            <person name="Will S.E."/>
            <person name="Henke P."/>
            <person name="Boedeker C."/>
            <person name="Huang S."/>
            <person name="Brinkmann H."/>
            <person name="Rohde M."/>
            <person name="Jarek M."/>
            <person name="Friedl T."/>
            <person name="Seufert S."/>
            <person name="Schumacher M."/>
            <person name="Overmann J."/>
            <person name="Neumann-Schaal M."/>
            <person name="Petersen J."/>
        </authorList>
    </citation>
    <scope>NUCLEOTIDE SEQUENCE [LARGE SCALE GENOMIC DNA]</scope>
    <source>
        <strain evidence="8">PCC 7102</strain>
    </source>
</reference>
<sequence>MLSASRVPGYVITEVIHEGLNTIVYRGVSQSKSEKVILKVLKAEYPSLEEITRLKHEYSITQNLDIEGIVKVARLEAQACHYILVSEDFGGISLQKFLSNERLSLVSFLSIAVQLTKSLMSLHTHQIIHKDIKPSNIIINPESGIVKLTDFSIASRNRHSTVQLVSLTKLEGTLAYISPEQTGRMNRTVDYRSDFYSLGVSFYEMLTGQLPFNSDDALSIIHSHIAKQAPCILDFNPNIPSVIAAIITKLMAKNAEDRYQSAAGLLADLERCLDELKNTGKITEFLPGESDRISQLNIPQKLYGREKEVETLLTAFDSVSQGESQLMLVAGYSGIGKSSLVHEVHKPIVRQRGYFISGKFDQFQRAVPYSSLIQAFQSLMRQLLVENATQLFSWKEKLTKALGNNGQVIIDVIPELELIIGVQPPVVELGAMERQNRFNQVFCTFVSVFTQQEHPLVIFLDDLQWADIASLKLMQRLMTASSSSQYLLLITAYRDNEVSPTHPFIQTVEEIKKTGATVNQISLQNLNILQVQQLVNDTLHITDDSITKLTSLLFNQTSGNPFFLTQLLKKFYQEQLLKYDFTSKCWKWNTTQIQSFGITNLSIVELMASNISKLPTAAQEVLQLAACIGATFKLDILATITEKSASDIIKLLWTAIQQGLILPLNDNYQAPTEQLQLNSNEELQKFGFDEKELEFKFLHDQVQQAAYSLIPKQQKQITHLKIGKLLHNYFSSDIEAHSIDIVNQLNIGANLLTNQVEKEKLAFLNLLASRKAKIANSPIASAQYLNIGLQLLPDNSWQTHYDLTLNLYVELLEIEYLNTNFERLQQLCEIVLTHTHNILDTIKVYELKIQYCNSQLQAQLAIDIGLDVLNKLGVTLIEQLPKDIDFEQLNNLPRIQDKYQIAALQILNNLTFPAYQTNPDLYVKLVFTMVDICIRYGNSEIAAFVYACCSLICGVMGEIDLGYEYGLLSLLILDKFNAKTFAAKVLMSYNSSVRHWKEHSKLTINPLLEAFNIGVETGDIEYACIASMYYCIYSFFTAETLSVVDEKYLKYFDYIKYVKQEFFTHCNQLWRQLALNLQNSNENNYCLIGDSFNEDEVLPMLIESNQITLIFDIYFSKSMLAYLFQQYEQAIEYSRLAKKYAAGAGATMVIIQHNFYYSLALLKNYPNVSTQQQEQYLATVTANQNKMKIWSFYCAANNQHKYDLVEAERCRVLGQYWEATQLYNSAIELASENGYIQEKAIASELASEFYLASGNNKFAKIYLTDAYYAYQQWGATAKVKDLESRYPYLTIRKSESTSSTLTNTTNTRTFNHFLSLDLATVIKASQTISSEIVINNLLAKLMHLLRENAGAQKVCFIANIGEQLFLEAVLTEDNEVKVLQSQPIDECNILPLSLIAYVQRTLRHLVLDKAIQSDFKKDIYIELNKALSILVFPIIHQSKLQGILYLENNLTKAAFTQDRIELLSVIAAQAAISIENARFYTNLENRVVERTQELQTALEKLRQTQIKLIQSEKMSSLGQLVGGVAHEINNPINFIYGNLTHTHEYTQSLFDLLKVYQQNYPNPLPEVIDTTEEIDLDFIQNDLPKLLDSMKNGAGRIKNIVLSLRNFARLDEAESKKVNIHEGIDNTLMILHQRLGNIQVIKEYANLPEIYCFPGELNQVFINLLNNAIDALFTTTKKDPTIRISTALKENNQIAISIIDNGTGIKPEIKPKIFDPFFTTKPVGQGTGLGLSISHQIVQQHQGQLVCLSELGVGTEFTILLPY</sequence>
<dbReference type="PRINTS" id="PR00344">
    <property type="entry name" value="BCTRLSENSOR"/>
</dbReference>
<dbReference type="Gene3D" id="3.40.50.300">
    <property type="entry name" value="P-loop containing nucleotide triphosphate hydrolases"/>
    <property type="match status" value="1"/>
</dbReference>
<evidence type="ECO:0000259" key="7">
    <source>
        <dbReference type="PROSITE" id="PS50109"/>
    </source>
</evidence>
<dbReference type="InterPro" id="IPR008271">
    <property type="entry name" value="Ser/Thr_kinase_AS"/>
</dbReference>
<dbReference type="InterPro" id="IPR000719">
    <property type="entry name" value="Prot_kinase_dom"/>
</dbReference>
<dbReference type="PROSITE" id="PS50011">
    <property type="entry name" value="PROTEIN_KINASE_DOM"/>
    <property type="match status" value="1"/>
</dbReference>
<dbReference type="InterPro" id="IPR004358">
    <property type="entry name" value="Sig_transdc_His_kin-like_C"/>
</dbReference>
<keyword evidence="9" id="KW-1185">Reference proteome</keyword>
<dbReference type="Gene3D" id="1.10.510.10">
    <property type="entry name" value="Transferase(Phosphotransferase) domain 1"/>
    <property type="match status" value="1"/>
</dbReference>
<reference evidence="8" key="1">
    <citation type="submission" date="2018-12" db="EMBL/GenBank/DDBJ databases">
        <authorList>
            <person name="Will S."/>
            <person name="Neumann-Schaal M."/>
            <person name="Henke P."/>
        </authorList>
    </citation>
    <scope>NUCLEOTIDE SEQUENCE</scope>
    <source>
        <strain evidence="8">PCC 7102</strain>
    </source>
</reference>
<proteinExistence type="predicted"/>
<dbReference type="CDD" id="cd14014">
    <property type="entry name" value="STKc_PknB_like"/>
    <property type="match status" value="1"/>
</dbReference>
<dbReference type="SUPFAM" id="SSF55874">
    <property type="entry name" value="ATPase domain of HSP90 chaperone/DNA topoisomerase II/histidine kinase"/>
    <property type="match status" value="1"/>
</dbReference>
<evidence type="ECO:0000256" key="1">
    <source>
        <dbReference type="ARBA" id="ARBA00000085"/>
    </source>
</evidence>
<dbReference type="SMART" id="SM00387">
    <property type="entry name" value="HATPase_c"/>
    <property type="match status" value="1"/>
</dbReference>
<dbReference type="InterPro" id="IPR011009">
    <property type="entry name" value="Kinase-like_dom_sf"/>
</dbReference>
<organism evidence="8 9">
    <name type="scientific">Dulcicalothrix desertica PCC 7102</name>
    <dbReference type="NCBI Taxonomy" id="232991"/>
    <lineage>
        <taxon>Bacteria</taxon>
        <taxon>Bacillati</taxon>
        <taxon>Cyanobacteriota</taxon>
        <taxon>Cyanophyceae</taxon>
        <taxon>Nostocales</taxon>
        <taxon>Calotrichaceae</taxon>
        <taxon>Dulcicalothrix</taxon>
    </lineage>
</organism>
<dbReference type="PROSITE" id="PS50109">
    <property type="entry name" value="HIS_KIN"/>
    <property type="match status" value="1"/>
</dbReference>
<dbReference type="SMART" id="SM00220">
    <property type="entry name" value="S_TKc"/>
    <property type="match status" value="1"/>
</dbReference>
<keyword evidence="5" id="KW-0902">Two-component regulatory system</keyword>
<dbReference type="Pfam" id="PF00069">
    <property type="entry name" value="Pkinase"/>
    <property type="match status" value="1"/>
</dbReference>
<dbReference type="Pfam" id="PF01590">
    <property type="entry name" value="GAF"/>
    <property type="match status" value="1"/>
</dbReference>
<dbReference type="InterPro" id="IPR003018">
    <property type="entry name" value="GAF"/>
</dbReference>
<dbReference type="PANTHER" id="PTHR43642">
    <property type="entry name" value="HYBRID SIGNAL TRANSDUCTION HISTIDINE KINASE G"/>
    <property type="match status" value="1"/>
</dbReference>
<dbReference type="CDD" id="cd00082">
    <property type="entry name" value="HisKA"/>
    <property type="match status" value="1"/>
</dbReference>
<dbReference type="Gene3D" id="1.10.287.130">
    <property type="match status" value="1"/>
</dbReference>
<dbReference type="SUPFAM" id="SSF47384">
    <property type="entry name" value="Homodimeric domain of signal transducing histidine kinase"/>
    <property type="match status" value="1"/>
</dbReference>
<evidence type="ECO:0000313" key="9">
    <source>
        <dbReference type="Proteomes" id="UP000271624"/>
    </source>
</evidence>
<accession>A0A433VVP2</accession>
<dbReference type="Pfam" id="PF02518">
    <property type="entry name" value="HATPase_c"/>
    <property type="match status" value="1"/>
</dbReference>
<dbReference type="SMART" id="SM00065">
    <property type="entry name" value="GAF"/>
    <property type="match status" value="1"/>
</dbReference>
<keyword evidence="4 8" id="KW-0808">Transferase</keyword>
<dbReference type="SUPFAM" id="SSF52540">
    <property type="entry name" value="P-loop containing nucleoside triphosphate hydrolases"/>
    <property type="match status" value="1"/>
</dbReference>
<gene>
    <name evidence="8" type="ORF">DSM106972_006570</name>
</gene>
<dbReference type="InterPro" id="IPR027417">
    <property type="entry name" value="P-loop_NTPase"/>
</dbReference>
<feature type="domain" description="Histidine kinase" evidence="7">
    <location>
        <begin position="1523"/>
        <end position="1763"/>
    </location>
</feature>
<dbReference type="InterPro" id="IPR036097">
    <property type="entry name" value="HisK_dim/P_sf"/>
</dbReference>
<dbReference type="InterPro" id="IPR003594">
    <property type="entry name" value="HATPase_dom"/>
</dbReference>
<dbReference type="EC" id="2.7.13.3" evidence="2"/>
<dbReference type="EMBL" id="RSCL01000001">
    <property type="protein sequence ID" value="RUT10162.1"/>
    <property type="molecule type" value="Genomic_DNA"/>
</dbReference>
<keyword evidence="8" id="KW-0723">Serine/threonine-protein kinase</keyword>
<dbReference type="SUPFAM" id="SSF55781">
    <property type="entry name" value="GAF domain-like"/>
    <property type="match status" value="1"/>
</dbReference>
<comment type="catalytic activity">
    <reaction evidence="1">
        <text>ATP + protein L-histidine = ADP + protein N-phospho-L-histidine.</text>
        <dbReference type="EC" id="2.7.13.3"/>
    </reaction>
</comment>